<dbReference type="AlphaFoldDB" id="A0A7W9S589"/>
<evidence type="ECO:0000313" key="3">
    <source>
        <dbReference type="Proteomes" id="UP000533306"/>
    </source>
</evidence>
<sequence length="439" mass="49712">MTRASAQRLQRRQQRRQVDPESILAAQIDKMRKRESGANPDKLARQMVKRAWSEALRRAHGCLGISVGELFTLEILPDGAELATIDCSKPPFTVRVSAGLPPFIYRISRLLAARSSPFTSDAVPRKDDDSWPPFEESVERLHRAFFWYSATGHSTIHQDYQIDGNQAVVGGWLATEAEIFLMCHEIAHGLIARLPVEAPDLLANLEAGLEDMSEAWREEFVADRLALFLAIGQVNGSRDGHRLAMAYAGWEFALLLHREWERYEEVARSEQYFFETHPPAGDRIENLRGSFQRCLPTEDAAHLLSAAESISTLFRNLVDTMFSPEFQAALVERDEARARRLKELAIDCNKGPVPDYSRYVPEAIIILQQAESWTLLDLVLELTAPLRGEKPLDVTNFGVAKLVWRACEDLPDPLYLAVKKVTAMPDLVDRRARYTSMKR</sequence>
<dbReference type="Proteomes" id="UP000533306">
    <property type="component" value="Unassembled WGS sequence"/>
</dbReference>
<proteinExistence type="predicted"/>
<evidence type="ECO:0000256" key="1">
    <source>
        <dbReference type="SAM" id="MobiDB-lite"/>
    </source>
</evidence>
<name>A0A7W9S589_9HYPH</name>
<organism evidence="2 3">
    <name type="scientific">Aquamicrobium lusatiense</name>
    <dbReference type="NCBI Taxonomy" id="89772"/>
    <lineage>
        <taxon>Bacteria</taxon>
        <taxon>Pseudomonadati</taxon>
        <taxon>Pseudomonadota</taxon>
        <taxon>Alphaproteobacteria</taxon>
        <taxon>Hyphomicrobiales</taxon>
        <taxon>Phyllobacteriaceae</taxon>
        <taxon>Aquamicrobium</taxon>
    </lineage>
</organism>
<protein>
    <submittedName>
        <fullName evidence="2">Uncharacterized protein</fullName>
    </submittedName>
</protein>
<evidence type="ECO:0000313" key="2">
    <source>
        <dbReference type="EMBL" id="MBB6014347.1"/>
    </source>
</evidence>
<comment type="caution">
    <text evidence="2">The sequence shown here is derived from an EMBL/GenBank/DDBJ whole genome shotgun (WGS) entry which is preliminary data.</text>
</comment>
<feature type="region of interest" description="Disordered" evidence="1">
    <location>
        <begin position="1"/>
        <end position="21"/>
    </location>
</feature>
<dbReference type="RefSeq" id="WP_183832526.1">
    <property type="nucleotide sequence ID" value="NZ_JACHEU010000005.1"/>
</dbReference>
<reference evidence="2 3" key="1">
    <citation type="submission" date="2020-08" db="EMBL/GenBank/DDBJ databases">
        <title>Genomic Encyclopedia of Type Strains, Phase IV (KMG-IV): sequencing the most valuable type-strain genomes for metagenomic binning, comparative biology and taxonomic classification.</title>
        <authorList>
            <person name="Goeker M."/>
        </authorList>
    </citation>
    <scope>NUCLEOTIDE SEQUENCE [LARGE SCALE GENOMIC DNA]</scope>
    <source>
        <strain evidence="2 3">DSM 11099</strain>
    </source>
</reference>
<gene>
    <name evidence="2" type="ORF">HNR59_003741</name>
</gene>
<keyword evidence="3" id="KW-1185">Reference proteome</keyword>
<accession>A0A7W9S589</accession>
<dbReference type="EMBL" id="JACHEU010000005">
    <property type="protein sequence ID" value="MBB6014347.1"/>
    <property type="molecule type" value="Genomic_DNA"/>
</dbReference>